<keyword evidence="2" id="KW-1185">Reference proteome</keyword>
<dbReference type="RefSeq" id="WP_008717070.1">
    <property type="nucleotide sequence ID" value="NZ_JAJFDX010000001.1"/>
</dbReference>
<name>A0ABV1DFN2_9FIRM</name>
<protein>
    <submittedName>
        <fullName evidence="1">YolD-like family protein</fullName>
    </submittedName>
</protein>
<dbReference type="Pfam" id="PF08863">
    <property type="entry name" value="YolD"/>
    <property type="match status" value="1"/>
</dbReference>
<sequence length="109" mass="12383">MASRPRAKMAVADRAKQFLPFAALKGLPEALAEKERVVVPKIVLSDDMAEELNQKMREIIPGRIISVVYFHKGEYLKVTGMVARFDRNSRMLQVVNTRINLDDVLDVEI</sequence>
<proteinExistence type="predicted"/>
<accession>A0ABV1DFN2</accession>
<gene>
    <name evidence="1" type="ORF">WMQ36_26510</name>
</gene>
<dbReference type="InterPro" id="IPR014962">
    <property type="entry name" value="YolD"/>
</dbReference>
<dbReference type="EMBL" id="JBBMFM010000188">
    <property type="protein sequence ID" value="MEQ2428517.1"/>
    <property type="molecule type" value="Genomic_DNA"/>
</dbReference>
<comment type="caution">
    <text evidence="1">The sequence shown here is derived from an EMBL/GenBank/DDBJ whole genome shotgun (WGS) entry which is preliminary data.</text>
</comment>
<organism evidence="1 2">
    <name type="scientific">Enterocloster hominis</name>
    <name type="common">ex Hitch et al. 2024</name>
    <dbReference type="NCBI Taxonomy" id="1917870"/>
    <lineage>
        <taxon>Bacteria</taxon>
        <taxon>Bacillati</taxon>
        <taxon>Bacillota</taxon>
        <taxon>Clostridia</taxon>
        <taxon>Lachnospirales</taxon>
        <taxon>Lachnospiraceae</taxon>
        <taxon>Enterocloster</taxon>
    </lineage>
</organism>
<evidence type="ECO:0000313" key="1">
    <source>
        <dbReference type="EMBL" id="MEQ2428517.1"/>
    </source>
</evidence>
<evidence type="ECO:0000313" key="2">
    <source>
        <dbReference type="Proteomes" id="UP001454086"/>
    </source>
</evidence>
<reference evidence="1 2" key="1">
    <citation type="submission" date="2024-03" db="EMBL/GenBank/DDBJ databases">
        <title>Human intestinal bacterial collection.</title>
        <authorList>
            <person name="Pauvert C."/>
            <person name="Hitch T.C.A."/>
            <person name="Clavel T."/>
        </authorList>
    </citation>
    <scope>NUCLEOTIDE SEQUENCE [LARGE SCALE GENOMIC DNA]</scope>
    <source>
        <strain evidence="1 2">CLA-SR-H021</strain>
    </source>
</reference>
<dbReference type="Proteomes" id="UP001454086">
    <property type="component" value="Unassembled WGS sequence"/>
</dbReference>